<dbReference type="RefSeq" id="WP_126552061.1">
    <property type="nucleotide sequence ID" value="NZ_BIFS01000001.1"/>
</dbReference>
<dbReference type="EMBL" id="BIFS01000001">
    <property type="protein sequence ID" value="GCE20368.1"/>
    <property type="molecule type" value="Genomic_DNA"/>
</dbReference>
<proteinExistence type="predicted"/>
<gene>
    <name evidence="1" type="ORF">KDK_41680</name>
</gene>
<name>A0A402AME0_9CHLR</name>
<dbReference type="OrthoDB" id="170063at2"/>
<organism evidence="1 2">
    <name type="scientific">Dictyobacter kobayashii</name>
    <dbReference type="NCBI Taxonomy" id="2014872"/>
    <lineage>
        <taxon>Bacteria</taxon>
        <taxon>Bacillati</taxon>
        <taxon>Chloroflexota</taxon>
        <taxon>Ktedonobacteria</taxon>
        <taxon>Ktedonobacterales</taxon>
        <taxon>Dictyobacteraceae</taxon>
        <taxon>Dictyobacter</taxon>
    </lineage>
</organism>
<evidence type="ECO:0000313" key="2">
    <source>
        <dbReference type="Proteomes" id="UP000287188"/>
    </source>
</evidence>
<keyword evidence="2" id="KW-1185">Reference proteome</keyword>
<accession>A0A402AME0</accession>
<sequence length="108" mass="12339">MPNYGQPLRDCGPEDGESMAGWFDVALWSYGLAENRFPLHMGYMQALTAYQAIEDAMRYYGLPRVGYACARALDGSICYRAYKVFVVMDAVQDDWDSEFDALLRSVQW</sequence>
<comment type="caution">
    <text evidence="1">The sequence shown here is derived from an EMBL/GenBank/DDBJ whole genome shotgun (WGS) entry which is preliminary data.</text>
</comment>
<dbReference type="Proteomes" id="UP000287188">
    <property type="component" value="Unassembled WGS sequence"/>
</dbReference>
<dbReference type="AlphaFoldDB" id="A0A402AME0"/>
<evidence type="ECO:0000313" key="1">
    <source>
        <dbReference type="EMBL" id="GCE20368.1"/>
    </source>
</evidence>
<protein>
    <submittedName>
        <fullName evidence="1">Uncharacterized protein</fullName>
    </submittedName>
</protein>
<reference evidence="2" key="1">
    <citation type="submission" date="2018-12" db="EMBL/GenBank/DDBJ databases">
        <title>Tengunoibacter tsumagoiensis gen. nov., sp. nov., Dictyobacter kobayashii sp. nov., D. alpinus sp. nov., and D. joshuensis sp. nov. and description of Dictyobacteraceae fam. nov. within the order Ktedonobacterales isolated from Tengu-no-mugimeshi.</title>
        <authorList>
            <person name="Wang C.M."/>
            <person name="Zheng Y."/>
            <person name="Sakai Y."/>
            <person name="Toyoda A."/>
            <person name="Minakuchi Y."/>
            <person name="Abe K."/>
            <person name="Yokota A."/>
            <person name="Yabe S."/>
        </authorList>
    </citation>
    <scope>NUCLEOTIDE SEQUENCE [LARGE SCALE GENOMIC DNA]</scope>
    <source>
        <strain evidence="2">Uno11</strain>
    </source>
</reference>